<reference evidence="5 7" key="1">
    <citation type="submission" date="2017-01" db="EMBL/GenBank/DDBJ databases">
        <authorList>
            <person name="Varghese N."/>
            <person name="Submissions S."/>
        </authorList>
    </citation>
    <scope>NUCLEOTIDE SEQUENCE [LARGE SCALE GENOMIC DNA]</scope>
    <source>
        <strain evidence="5 7">DSM 18447</strain>
    </source>
</reference>
<dbReference type="Proteomes" id="UP001215549">
    <property type="component" value="Chromosome"/>
</dbReference>
<gene>
    <name evidence="6" type="ORF">JHX88_03570</name>
    <name evidence="5" type="ORF">SAMN05421772_11498</name>
</gene>
<evidence type="ECO:0000313" key="8">
    <source>
        <dbReference type="Proteomes" id="UP001215549"/>
    </source>
</evidence>
<dbReference type="InterPro" id="IPR018389">
    <property type="entry name" value="DctP_fam"/>
</dbReference>
<proteinExistence type="predicted"/>
<evidence type="ECO:0000256" key="1">
    <source>
        <dbReference type="ARBA" id="ARBA00004418"/>
    </source>
</evidence>
<sequence length="337" mass="36476">MKITQTALFTSALALMASASAAQQTTLRIQTQLTPETPSGQMVQAFVENVEAMSNGEIAIELFMSSSVVDSGDTFDAAVNGIIDCDMTNATYVTGKNAAFQFAADTMGGYDTPMQFQAWIHEGGGAEAMTELYGQYGMTWIGTFIGSQESLVSTTPIRGVEDLKGWKFRSPPGMESEIFSKLGASAVVMDYSEVFTALETNIIDGADSSSLSDNAGVGLYDIGKYGTYPGFHSMAADHLACNSTVWEGLPEHHKTIIKIAVDKLSHDVVTRMFVDNNRTATELRAKGVELSDWSDADRAKFREAAVATWDEWASKTPETATMVESHKSFLTSIGFFE</sequence>
<dbReference type="EMBL" id="FTOU01000014">
    <property type="protein sequence ID" value="SIT05433.1"/>
    <property type="molecule type" value="Genomic_DNA"/>
</dbReference>
<dbReference type="PANTHER" id="PTHR33376:SF5">
    <property type="entry name" value="EXTRACYTOPLASMIC SOLUTE RECEPTOR PROTEIN"/>
    <property type="match status" value="1"/>
</dbReference>
<evidence type="ECO:0000256" key="3">
    <source>
        <dbReference type="ARBA" id="ARBA00022764"/>
    </source>
</evidence>
<reference evidence="6 8" key="2">
    <citation type="submission" date="2021-01" db="EMBL/GenBank/DDBJ databases">
        <title>Biogeographic distribution of Paracoccus.</title>
        <authorList>
            <person name="Hollensteiner J."/>
            <person name="Leineberger J."/>
            <person name="Brinkhoff T."/>
            <person name="Daniel R."/>
        </authorList>
    </citation>
    <scope>NUCLEOTIDE SEQUENCE [LARGE SCALE GENOMIC DNA]</scope>
    <source>
        <strain evidence="6 8">DSM 18447</strain>
    </source>
</reference>
<keyword evidence="3" id="KW-0574">Periplasm</keyword>
<name>A0AA46A6Z1_9RHOB</name>
<keyword evidence="8" id="KW-1185">Reference proteome</keyword>
<evidence type="ECO:0000313" key="6">
    <source>
        <dbReference type="EMBL" id="WCR03854.1"/>
    </source>
</evidence>
<dbReference type="PANTHER" id="PTHR33376">
    <property type="match status" value="1"/>
</dbReference>
<dbReference type="CDD" id="cd13604">
    <property type="entry name" value="PBP2_TRAP_ketoacid_lactate_like"/>
    <property type="match status" value="1"/>
</dbReference>
<dbReference type="Pfam" id="PF03480">
    <property type="entry name" value="DctP"/>
    <property type="match status" value="1"/>
</dbReference>
<organism evidence="5 7">
    <name type="scientific">Paracoccus saliphilus</name>
    <dbReference type="NCBI Taxonomy" id="405559"/>
    <lineage>
        <taxon>Bacteria</taxon>
        <taxon>Pseudomonadati</taxon>
        <taxon>Pseudomonadota</taxon>
        <taxon>Alphaproteobacteria</taxon>
        <taxon>Rhodobacterales</taxon>
        <taxon>Paracoccaceae</taxon>
        <taxon>Paracoccus</taxon>
    </lineage>
</organism>
<protein>
    <submittedName>
        <fullName evidence="6">TRAP transporter substrate-binding protein</fullName>
    </submittedName>
    <submittedName>
        <fullName evidence="5">TRAP-type mannitol/chloroaromatic compound transport system, substrate-binding protein</fullName>
    </submittedName>
</protein>
<evidence type="ECO:0000313" key="7">
    <source>
        <dbReference type="Proteomes" id="UP000186216"/>
    </source>
</evidence>
<dbReference type="GO" id="GO:0042597">
    <property type="term" value="C:periplasmic space"/>
    <property type="evidence" value="ECO:0007669"/>
    <property type="project" value="UniProtKB-SubCell"/>
</dbReference>
<dbReference type="AlphaFoldDB" id="A0AA46A6Z1"/>
<dbReference type="Proteomes" id="UP000186216">
    <property type="component" value="Unassembled WGS sequence"/>
</dbReference>
<keyword evidence="2 4" id="KW-0732">Signal</keyword>
<evidence type="ECO:0000256" key="2">
    <source>
        <dbReference type="ARBA" id="ARBA00022729"/>
    </source>
</evidence>
<dbReference type="InterPro" id="IPR038404">
    <property type="entry name" value="TRAP_DctP_sf"/>
</dbReference>
<accession>A0AA46A6Z1</accession>
<feature type="signal peptide" evidence="4">
    <location>
        <begin position="1"/>
        <end position="21"/>
    </location>
</feature>
<evidence type="ECO:0000313" key="5">
    <source>
        <dbReference type="EMBL" id="SIT05433.1"/>
    </source>
</evidence>
<comment type="subcellular location">
    <subcellularLocation>
        <location evidence="1">Periplasm</location>
    </subcellularLocation>
</comment>
<dbReference type="GO" id="GO:0055085">
    <property type="term" value="P:transmembrane transport"/>
    <property type="evidence" value="ECO:0007669"/>
    <property type="project" value="InterPro"/>
</dbReference>
<dbReference type="NCBIfam" id="NF037995">
    <property type="entry name" value="TRAP_S1"/>
    <property type="match status" value="1"/>
</dbReference>
<dbReference type="Gene3D" id="3.40.190.170">
    <property type="entry name" value="Bacterial extracellular solute-binding protein, family 7"/>
    <property type="match status" value="1"/>
</dbReference>
<dbReference type="EMBL" id="CP067140">
    <property type="protein sequence ID" value="WCR03854.1"/>
    <property type="molecule type" value="Genomic_DNA"/>
</dbReference>
<dbReference type="RefSeq" id="WP_076527466.1">
    <property type="nucleotide sequence ID" value="NZ_CP067140.1"/>
</dbReference>
<feature type="chain" id="PRO_5041459981" evidence="4">
    <location>
        <begin position="22"/>
        <end position="337"/>
    </location>
</feature>
<evidence type="ECO:0000256" key="4">
    <source>
        <dbReference type="SAM" id="SignalP"/>
    </source>
</evidence>